<keyword evidence="3 7" id="KW-0812">Transmembrane</keyword>
<evidence type="ECO:0000313" key="8">
    <source>
        <dbReference type="EMBL" id="KAL3638272.1"/>
    </source>
</evidence>
<organism evidence="8 9">
    <name type="scientific">Castilleja foliolosa</name>
    <dbReference type="NCBI Taxonomy" id="1961234"/>
    <lineage>
        <taxon>Eukaryota</taxon>
        <taxon>Viridiplantae</taxon>
        <taxon>Streptophyta</taxon>
        <taxon>Embryophyta</taxon>
        <taxon>Tracheophyta</taxon>
        <taxon>Spermatophyta</taxon>
        <taxon>Magnoliopsida</taxon>
        <taxon>eudicotyledons</taxon>
        <taxon>Gunneridae</taxon>
        <taxon>Pentapetalae</taxon>
        <taxon>asterids</taxon>
        <taxon>lamiids</taxon>
        <taxon>Lamiales</taxon>
        <taxon>Orobanchaceae</taxon>
        <taxon>Pedicularideae</taxon>
        <taxon>Castillejinae</taxon>
        <taxon>Castilleja</taxon>
    </lineage>
</organism>
<evidence type="ECO:0000313" key="9">
    <source>
        <dbReference type="Proteomes" id="UP001632038"/>
    </source>
</evidence>
<dbReference type="Gene3D" id="1.20.1250.20">
    <property type="entry name" value="MFS general substrate transporter like domains"/>
    <property type="match status" value="1"/>
</dbReference>
<comment type="caution">
    <text evidence="8">The sequence shown here is derived from an EMBL/GenBank/DDBJ whole genome shotgun (WGS) entry which is preliminary data.</text>
</comment>
<evidence type="ECO:0000256" key="2">
    <source>
        <dbReference type="ARBA" id="ARBA00005982"/>
    </source>
</evidence>
<keyword evidence="9" id="KW-1185">Reference proteome</keyword>
<comment type="similarity">
    <text evidence="2">Belongs to the major facilitator superfamily. Proton-dependent oligopeptide transporter (POT/PTR) (TC 2.A.17) family.</text>
</comment>
<evidence type="ECO:0008006" key="10">
    <source>
        <dbReference type="Google" id="ProtNLM"/>
    </source>
</evidence>
<dbReference type="InterPro" id="IPR036259">
    <property type="entry name" value="MFS_trans_sf"/>
</dbReference>
<accession>A0ABD3D9A3</accession>
<evidence type="ECO:0000256" key="6">
    <source>
        <dbReference type="ARBA" id="ARBA00044504"/>
    </source>
</evidence>
<keyword evidence="5 7" id="KW-0472">Membrane</keyword>
<gene>
    <name evidence="8" type="ORF">CASFOL_017643</name>
</gene>
<keyword evidence="4 7" id="KW-1133">Transmembrane helix</keyword>
<evidence type="ECO:0000256" key="4">
    <source>
        <dbReference type="ARBA" id="ARBA00022989"/>
    </source>
</evidence>
<protein>
    <recommendedName>
        <fullName evidence="10">Peptide transporter</fullName>
    </recommendedName>
</protein>
<sequence>MHEATLRFLSMLLQQIDGFEQEKKVVVVLLNSYGKNEHFLNIRIIVTHKKTLLMICQPTSTITATGIDMSEVEAPLLYDVAESSVDFKGCPAVRSKSGCWKSASFVIAVEMAANVNAWSGTAFLSPLVGAFIADSYLGKYRTVIIASLLYILGLGFLSLSAALHFDKARSLPQPQIIFYFCSLYLVALAQGGHKSCLKAFGAEQFDESDEDECKAKSSFFNWWNFCLCASALVLW</sequence>
<dbReference type="InterPro" id="IPR018456">
    <property type="entry name" value="PTR2_symporter_CS"/>
</dbReference>
<dbReference type="PANTHER" id="PTHR11654">
    <property type="entry name" value="OLIGOPEPTIDE TRANSPORTER-RELATED"/>
    <property type="match status" value="1"/>
</dbReference>
<reference evidence="9" key="1">
    <citation type="journal article" date="2024" name="IScience">
        <title>Strigolactones Initiate the Formation of Haustorium-like Structures in Castilleja.</title>
        <authorList>
            <person name="Buerger M."/>
            <person name="Peterson D."/>
            <person name="Chory J."/>
        </authorList>
    </citation>
    <scope>NUCLEOTIDE SEQUENCE [LARGE SCALE GENOMIC DNA]</scope>
</reference>
<dbReference type="GO" id="GO:0016020">
    <property type="term" value="C:membrane"/>
    <property type="evidence" value="ECO:0007669"/>
    <property type="project" value="UniProtKB-SubCell"/>
</dbReference>
<comment type="subcellular location">
    <subcellularLocation>
        <location evidence="1">Membrane</location>
        <topology evidence="1">Multi-pass membrane protein</topology>
    </subcellularLocation>
</comment>
<feature type="transmembrane region" description="Helical" evidence="7">
    <location>
        <begin position="171"/>
        <end position="189"/>
    </location>
</feature>
<comment type="similarity">
    <text evidence="6">Belongs to the major facilitator superfamily. Phosphate:H(+) symporter (TC 2.A.1.9) family.</text>
</comment>
<evidence type="ECO:0000256" key="7">
    <source>
        <dbReference type="SAM" id="Phobius"/>
    </source>
</evidence>
<dbReference type="Pfam" id="PF00854">
    <property type="entry name" value="PTR2"/>
    <property type="match status" value="1"/>
</dbReference>
<feature type="transmembrane region" description="Helical" evidence="7">
    <location>
        <begin position="143"/>
        <end position="165"/>
    </location>
</feature>
<dbReference type="InterPro" id="IPR000109">
    <property type="entry name" value="POT_fam"/>
</dbReference>
<dbReference type="PROSITE" id="PS01022">
    <property type="entry name" value="PTR2_1"/>
    <property type="match status" value="1"/>
</dbReference>
<dbReference type="AlphaFoldDB" id="A0ABD3D9A3"/>
<evidence type="ECO:0000256" key="5">
    <source>
        <dbReference type="ARBA" id="ARBA00023136"/>
    </source>
</evidence>
<evidence type="ECO:0000256" key="1">
    <source>
        <dbReference type="ARBA" id="ARBA00004141"/>
    </source>
</evidence>
<proteinExistence type="inferred from homology"/>
<dbReference type="Proteomes" id="UP001632038">
    <property type="component" value="Unassembled WGS sequence"/>
</dbReference>
<dbReference type="EMBL" id="JAVIJP010000019">
    <property type="protein sequence ID" value="KAL3638272.1"/>
    <property type="molecule type" value="Genomic_DNA"/>
</dbReference>
<name>A0ABD3D9A3_9LAMI</name>
<evidence type="ECO:0000256" key="3">
    <source>
        <dbReference type="ARBA" id="ARBA00022692"/>
    </source>
</evidence>